<organism evidence="1 2">
    <name type="scientific">Lepagella muris</name>
    <dbReference type="NCBI Taxonomy" id="3032870"/>
    <lineage>
        <taxon>Bacteria</taxon>
        <taxon>Pseudomonadati</taxon>
        <taxon>Bacteroidota</taxon>
        <taxon>Bacteroidia</taxon>
        <taxon>Bacteroidales</taxon>
        <taxon>Muribaculaceae</taxon>
        <taxon>Lepagella</taxon>
    </lineage>
</organism>
<dbReference type="Proteomes" id="UP000306319">
    <property type="component" value="Unassembled WGS sequence"/>
</dbReference>
<comment type="caution">
    <text evidence="1">The sequence shown here is derived from an EMBL/GenBank/DDBJ whole genome shotgun (WGS) entry which is preliminary data.</text>
</comment>
<evidence type="ECO:0000313" key="2">
    <source>
        <dbReference type="Proteomes" id="UP000306319"/>
    </source>
</evidence>
<accession>A0AC61RCK4</accession>
<sequence>MRLVNVRNLLNFIIRYGTWFLFAFYVVLSLVLLFSHNSYHHSVYLSSANVVSSFVNSTVSEITGYFHLRSINESLQASNAMLENEVLNLRHQIAECKTKLSDTVKYEAYPDRFDYISATVVNNSVRHPRNYFSIDKGAADGIKRGMGVVDQNGIVGIVNVTGEHTARVISLLNETQHFSVRLKGTQFIGSLSWKGRDPQIAYVEEMPRHARFQVGDTIVTSGFSTTFPGEIPVGIVMNRVKSSDDNFFVLKVCLTTDFRALSIVRVIKDEYKSSLDSLQNFDFKPDK</sequence>
<keyword evidence="2" id="KW-1185">Reference proteome</keyword>
<dbReference type="EMBL" id="SRYB01000050">
    <property type="protein sequence ID" value="TGY75830.1"/>
    <property type="molecule type" value="Genomic_DNA"/>
</dbReference>
<protein>
    <submittedName>
        <fullName evidence="1">Rod shape-determining protein MreC</fullName>
    </submittedName>
</protein>
<gene>
    <name evidence="1" type="primary">mreC</name>
    <name evidence="1" type="ORF">E5331_19380</name>
</gene>
<proteinExistence type="predicted"/>
<reference evidence="1" key="1">
    <citation type="submission" date="2019-04" db="EMBL/GenBank/DDBJ databases">
        <title>Microbes associate with the intestines of laboratory mice.</title>
        <authorList>
            <person name="Navarre W."/>
            <person name="Wong E."/>
            <person name="Huang K."/>
            <person name="Tropini C."/>
            <person name="Ng K."/>
            <person name="Yu B."/>
        </authorList>
    </citation>
    <scope>NUCLEOTIDE SEQUENCE</scope>
    <source>
        <strain evidence="1">NM04_E33</strain>
    </source>
</reference>
<evidence type="ECO:0000313" key="1">
    <source>
        <dbReference type="EMBL" id="TGY75830.1"/>
    </source>
</evidence>
<name>A0AC61RCK4_9BACT</name>